<dbReference type="Proteomes" id="UP001319080">
    <property type="component" value="Unassembled WGS sequence"/>
</dbReference>
<dbReference type="PANTHER" id="PTHR10579:SF43">
    <property type="entry name" value="ZINC FINGER (C3HC4-TYPE RING FINGER) FAMILY PROTEIN"/>
    <property type="match status" value="1"/>
</dbReference>
<evidence type="ECO:0000313" key="4">
    <source>
        <dbReference type="Proteomes" id="UP001319080"/>
    </source>
</evidence>
<evidence type="ECO:0000313" key="3">
    <source>
        <dbReference type="EMBL" id="MBT1709625.1"/>
    </source>
</evidence>
<keyword evidence="1" id="KW-1133">Transmembrane helix</keyword>
<dbReference type="RefSeq" id="WP_254085204.1">
    <property type="nucleotide sequence ID" value="NZ_JAHESE010000015.1"/>
</dbReference>
<keyword evidence="1" id="KW-0812">Transmembrane</keyword>
<dbReference type="CDD" id="cd00198">
    <property type="entry name" value="vWFA"/>
    <property type="match status" value="1"/>
</dbReference>
<evidence type="ECO:0000256" key="1">
    <source>
        <dbReference type="SAM" id="Phobius"/>
    </source>
</evidence>
<dbReference type="InterPro" id="IPR051266">
    <property type="entry name" value="CLCR"/>
</dbReference>
<keyword evidence="1" id="KW-0472">Membrane</keyword>
<dbReference type="PROSITE" id="PS50234">
    <property type="entry name" value="VWFA"/>
    <property type="match status" value="1"/>
</dbReference>
<feature type="domain" description="VWFA" evidence="2">
    <location>
        <begin position="159"/>
        <end position="386"/>
    </location>
</feature>
<sequence length="765" mass="82946">MFRKDPSLSPVTKTGIVIVLLMLLSIGYKPAYAQCDNSITTTPAMPPPGELCNPYSLTLTVSGPGVQNTDSFSWIINVPELPMGTLASLGLTGTPMGTSYKITGQPTVFGNFTLQVTTQCAAGNCFDCGAGNNCTGCRDHITQNIPIQVTNGAVRVPVDVVLVLDMSGSMMQIVPGSSSLSKWAVLKESVQAFLEAYRAWGECSDRIGVTYFDDTRHDFKTPRGMYVFNHDTTPMPLTGTGSIQEDMNAKGPAGLTCLGGGIMEGYSFLDAMHPKRNMIIFTDGMQNTDPMVSEAPGTNMVINDYGMRPDGTGFTGPLPLDLKAPGIKFRSYTVGIGDNALNGLLGNIAHAPTDNDFDGESFPINTTTNLPANLDMSFSQTFVENLAQFSPQLLDIRRIQLVQEASTIFIANPSADKIMLRIVADPAILAKARIQIEKDGKDFSSLVRTTGSMYRTFVMDTIRIRRYETTLPGKWTVRITGPSGLYQVTGIVNDEKIDVTASLGHKSYAPGDAVSLEALLQYKDQPLNGAHARVWVARPGQDVNDLFAQAGAVNPRDFPGEKGNDPGQTKYEALLAFDKAFTAALQPTIDSVSLTGAAGKYTGSYNNTQASGIYTFIFRLQGNDPQAGEYERFVLRTAVIDFGEADRQKTVIRTVSANAQTVLQFIPKNKFGSLLGPNRLSQVHILLGGKPLTLTDRLDGSYEATIPDSQLDGDPKVTITIKDETYYEGPYSDLAGTGHKKHLWWILGGGIIVLIVLILLFRRKR</sequence>
<dbReference type="AlphaFoldDB" id="A0AAP2DXU2"/>
<reference evidence="3 4" key="1">
    <citation type="submission" date="2021-05" db="EMBL/GenBank/DDBJ databases">
        <title>A Polyphasic approach of four new species of the genus Ohtaekwangia: Ohtaekwangia histidinii sp. nov., Ohtaekwangia cretensis sp. nov., Ohtaekwangia indiensis sp. nov., Ohtaekwangia reichenbachii sp. nov. from diverse environment.</title>
        <authorList>
            <person name="Octaviana S."/>
        </authorList>
    </citation>
    <scope>NUCLEOTIDE SEQUENCE [LARGE SCALE GENOMIC DNA]</scope>
    <source>
        <strain evidence="3 4">PWU5</strain>
    </source>
</reference>
<dbReference type="PANTHER" id="PTHR10579">
    <property type="entry name" value="CALCIUM-ACTIVATED CHLORIDE CHANNEL REGULATOR"/>
    <property type="match status" value="1"/>
</dbReference>
<evidence type="ECO:0000259" key="2">
    <source>
        <dbReference type="PROSITE" id="PS50234"/>
    </source>
</evidence>
<dbReference type="InterPro" id="IPR002035">
    <property type="entry name" value="VWF_A"/>
</dbReference>
<keyword evidence="4" id="KW-1185">Reference proteome</keyword>
<dbReference type="SUPFAM" id="SSF53300">
    <property type="entry name" value="vWA-like"/>
    <property type="match status" value="1"/>
</dbReference>
<proteinExistence type="predicted"/>
<feature type="transmembrane region" description="Helical" evidence="1">
    <location>
        <begin position="742"/>
        <end position="761"/>
    </location>
</feature>
<gene>
    <name evidence="3" type="ORF">KK062_15385</name>
</gene>
<accession>A0AAP2DXU2</accession>
<dbReference type="EMBL" id="JAHESE010000015">
    <property type="protein sequence ID" value="MBT1709625.1"/>
    <property type="molecule type" value="Genomic_DNA"/>
</dbReference>
<organism evidence="3 4">
    <name type="scientific">Dawidia cretensis</name>
    <dbReference type="NCBI Taxonomy" id="2782350"/>
    <lineage>
        <taxon>Bacteria</taxon>
        <taxon>Pseudomonadati</taxon>
        <taxon>Bacteroidota</taxon>
        <taxon>Cytophagia</taxon>
        <taxon>Cytophagales</taxon>
        <taxon>Chryseotaleaceae</taxon>
        <taxon>Dawidia</taxon>
    </lineage>
</organism>
<protein>
    <submittedName>
        <fullName evidence="3">VWA domain-containing protein</fullName>
    </submittedName>
</protein>
<name>A0AAP2DXU2_9BACT</name>
<dbReference type="Gene3D" id="3.40.50.410">
    <property type="entry name" value="von Willebrand factor, type A domain"/>
    <property type="match status" value="1"/>
</dbReference>
<dbReference type="SMART" id="SM00327">
    <property type="entry name" value="VWA"/>
    <property type="match status" value="1"/>
</dbReference>
<comment type="caution">
    <text evidence="3">The sequence shown here is derived from an EMBL/GenBank/DDBJ whole genome shotgun (WGS) entry which is preliminary data.</text>
</comment>
<dbReference type="InterPro" id="IPR036465">
    <property type="entry name" value="vWFA_dom_sf"/>
</dbReference>